<evidence type="ECO:0000313" key="7">
    <source>
        <dbReference type="Proteomes" id="UP000215027"/>
    </source>
</evidence>
<sequence>MSWSTVRFSKFLSLILRHNPERIGLTLDEQGWANIEALLDAANRHGVPLTRERLEIVVADNNKQRFAISVEGQCIRANQGHSLPVDLGLSAIEPPEWLYHGTADRFVDPIRRDGLLPRRRTHVHLSPDEKTAEAVGRRHGRPVILKILAGRMHRDGYDFFLSDNGVWLTASVPPEYLQVTSWPD</sequence>
<gene>
    <name evidence="5 6" type="primary">kptA</name>
    <name evidence="6" type="ORF">CFX0092_A1759</name>
</gene>
<name>A0A170PG93_9CHLR</name>
<evidence type="ECO:0000313" key="6">
    <source>
        <dbReference type="EMBL" id="CUS03637.2"/>
    </source>
</evidence>
<dbReference type="EMBL" id="LN890655">
    <property type="protein sequence ID" value="CUS03637.2"/>
    <property type="molecule type" value="Genomic_DNA"/>
</dbReference>
<dbReference type="Gene3D" id="1.10.10.970">
    <property type="entry name" value="RNA 2'-phosphotransferase, Tpt1/KptA family, N-terminal domain"/>
    <property type="match status" value="1"/>
</dbReference>
<dbReference type="HAMAP" id="MF_00299">
    <property type="entry name" value="KptA"/>
    <property type="match status" value="1"/>
</dbReference>
<evidence type="ECO:0000256" key="5">
    <source>
        <dbReference type="HAMAP-Rule" id="MF_00299"/>
    </source>
</evidence>
<keyword evidence="2 5" id="KW-0808">Transferase</keyword>
<accession>A0A170PG93</accession>
<organism evidence="6 7">
    <name type="scientific">Candidatus Promineifilum breve</name>
    <dbReference type="NCBI Taxonomy" id="1806508"/>
    <lineage>
        <taxon>Bacteria</taxon>
        <taxon>Bacillati</taxon>
        <taxon>Chloroflexota</taxon>
        <taxon>Ardenticatenia</taxon>
        <taxon>Candidatus Promineifilales</taxon>
        <taxon>Candidatus Promineifilaceae</taxon>
        <taxon>Candidatus Promineifilum</taxon>
    </lineage>
</organism>
<dbReference type="InterPro" id="IPR002745">
    <property type="entry name" value="Ptrans_KptA/Tpt1"/>
</dbReference>
<protein>
    <recommendedName>
        <fullName evidence="5">Probable RNA 2'-phosphotransferase</fullName>
        <ecNumber evidence="5">2.7.1.-</ecNumber>
    </recommendedName>
</protein>
<dbReference type="NCBIfam" id="NF002014">
    <property type="entry name" value="PRK00819.1-4"/>
    <property type="match status" value="1"/>
</dbReference>
<dbReference type="Gene3D" id="3.20.170.30">
    <property type="match status" value="1"/>
</dbReference>
<dbReference type="GO" id="GO:0000215">
    <property type="term" value="F:tRNA 2'-phosphotransferase activity"/>
    <property type="evidence" value="ECO:0007669"/>
    <property type="project" value="TreeGrafter"/>
</dbReference>
<dbReference type="GO" id="GO:0006388">
    <property type="term" value="P:tRNA splicing, via endonucleolytic cleavage and ligation"/>
    <property type="evidence" value="ECO:0007669"/>
    <property type="project" value="UniProtKB-UniRule"/>
</dbReference>
<dbReference type="KEGG" id="pbf:CFX0092_A1759"/>
<evidence type="ECO:0000256" key="1">
    <source>
        <dbReference type="ARBA" id="ARBA00009836"/>
    </source>
</evidence>
<dbReference type="AlphaFoldDB" id="A0A170PG93"/>
<dbReference type="Proteomes" id="UP000215027">
    <property type="component" value="Chromosome I"/>
</dbReference>
<evidence type="ECO:0000256" key="3">
    <source>
        <dbReference type="ARBA" id="ARBA00023027"/>
    </source>
</evidence>
<dbReference type="Pfam" id="PF01885">
    <property type="entry name" value="PTS_2-RNA"/>
    <property type="match status" value="1"/>
</dbReference>
<evidence type="ECO:0000256" key="4">
    <source>
        <dbReference type="ARBA" id="ARBA00025212"/>
    </source>
</evidence>
<comment type="similarity">
    <text evidence="1 5">Belongs to the KptA/TPT1 family.</text>
</comment>
<dbReference type="OrthoDB" id="4537997at2"/>
<dbReference type="InterPro" id="IPR042081">
    <property type="entry name" value="RNA_2'-PTrans_C"/>
</dbReference>
<dbReference type="EC" id="2.7.1.-" evidence="5"/>
<evidence type="ECO:0000256" key="2">
    <source>
        <dbReference type="ARBA" id="ARBA00022679"/>
    </source>
</evidence>
<dbReference type="PANTHER" id="PTHR12684">
    <property type="entry name" value="PUTATIVE PHOSPHOTRANSFERASE"/>
    <property type="match status" value="1"/>
</dbReference>
<dbReference type="SUPFAM" id="SSF56399">
    <property type="entry name" value="ADP-ribosylation"/>
    <property type="match status" value="1"/>
</dbReference>
<comment type="function">
    <text evidence="4 5">Removes the 2'-phosphate from RNA via an intermediate in which the phosphate is ADP-ribosylated by NAD followed by a presumed transesterification to release the RNA and generate ADP-ribose 1''-2''-cyclic phosphate (APPR&gt;P). May function as an ADP-ribosylase.</text>
</comment>
<reference evidence="6" key="1">
    <citation type="submission" date="2016-01" db="EMBL/GenBank/DDBJ databases">
        <authorList>
            <person name="Mcilroy J.S."/>
            <person name="Karst M S."/>
            <person name="Albertsen M."/>
        </authorList>
    </citation>
    <scope>NUCLEOTIDE SEQUENCE</scope>
    <source>
        <strain evidence="6">Cfx-K</strain>
    </source>
</reference>
<proteinExistence type="inferred from homology"/>
<dbReference type="RefSeq" id="WP_095043094.1">
    <property type="nucleotide sequence ID" value="NZ_LN890655.1"/>
</dbReference>
<dbReference type="InterPro" id="IPR042080">
    <property type="entry name" value="RNA_2'-PTrans_N"/>
</dbReference>
<keyword evidence="7" id="KW-1185">Reference proteome</keyword>
<dbReference type="GO" id="GO:0003950">
    <property type="term" value="F:NAD+ poly-ADP-ribosyltransferase activity"/>
    <property type="evidence" value="ECO:0007669"/>
    <property type="project" value="InterPro"/>
</dbReference>
<dbReference type="InterPro" id="IPR022928">
    <property type="entry name" value="RNA_2'-PTrans_KptA"/>
</dbReference>
<keyword evidence="3 5" id="KW-0520">NAD</keyword>
<dbReference type="PANTHER" id="PTHR12684:SF2">
    <property type="entry name" value="TRNA 2'-PHOSPHOTRANSFERASE 1"/>
    <property type="match status" value="1"/>
</dbReference>